<dbReference type="RefSeq" id="WP_379097167.1">
    <property type="nucleotide sequence ID" value="NZ_JBHUFP010000005.1"/>
</dbReference>
<dbReference type="InterPro" id="IPR029058">
    <property type="entry name" value="AB_hydrolase_fold"/>
</dbReference>
<keyword evidence="1" id="KW-0378">Hydrolase</keyword>
<organism evidence="1 2">
    <name type="scientific">Pasteurella oralis</name>
    <dbReference type="NCBI Taxonomy" id="1071947"/>
    <lineage>
        <taxon>Bacteria</taxon>
        <taxon>Pseudomonadati</taxon>
        <taxon>Pseudomonadota</taxon>
        <taxon>Gammaproteobacteria</taxon>
        <taxon>Pasteurellales</taxon>
        <taxon>Pasteurellaceae</taxon>
        <taxon>Pasteurella</taxon>
    </lineage>
</organism>
<gene>
    <name evidence="1" type="ORF">ACFSAV_05555</name>
</gene>
<dbReference type="InterPro" id="IPR010662">
    <property type="entry name" value="RBBP9/YdeN"/>
</dbReference>
<dbReference type="PANTHER" id="PTHR15394:SF3">
    <property type="entry name" value="SERINE HYDROLASE RBBP9"/>
    <property type="match status" value="1"/>
</dbReference>
<dbReference type="PANTHER" id="PTHR15394">
    <property type="entry name" value="SERINE HYDROLASE RBBP9"/>
    <property type="match status" value="1"/>
</dbReference>
<dbReference type="SUPFAM" id="SSF53474">
    <property type="entry name" value="alpha/beta-Hydrolases"/>
    <property type="match status" value="1"/>
</dbReference>
<evidence type="ECO:0000313" key="2">
    <source>
        <dbReference type="Proteomes" id="UP001597420"/>
    </source>
</evidence>
<reference evidence="2" key="1">
    <citation type="journal article" date="2019" name="Int. J. Syst. Evol. Microbiol.">
        <title>The Global Catalogue of Microorganisms (GCM) 10K type strain sequencing project: providing services to taxonomists for standard genome sequencing and annotation.</title>
        <authorList>
            <consortium name="The Broad Institute Genomics Platform"/>
            <consortium name="The Broad Institute Genome Sequencing Center for Infectious Disease"/>
            <person name="Wu L."/>
            <person name="Ma J."/>
        </authorList>
    </citation>
    <scope>NUCLEOTIDE SEQUENCE [LARGE SCALE GENOMIC DNA]</scope>
    <source>
        <strain evidence="2">CCM 7950</strain>
    </source>
</reference>
<comment type="caution">
    <text evidence="1">The sequence shown here is derived from an EMBL/GenBank/DDBJ whole genome shotgun (WGS) entry which is preliminary data.</text>
</comment>
<proteinExistence type="predicted"/>
<name>A0ABW4NW61_9PAST</name>
<dbReference type="EMBL" id="JBHUFP010000005">
    <property type="protein sequence ID" value="MFD1805847.1"/>
    <property type="molecule type" value="Genomic_DNA"/>
</dbReference>
<sequence length="190" mass="21520">MKQVYIIHGYTASANAHWFPYLAQQLSKTDIACTCLNMPNPMQPDTAEWLAYLKQQLQLTKQTVIIGHSLGCIAALNLLLSQQQPILSGIFVSGFNQSIPHLAELNPFIDTYQALLAQSKLNPSQLFRQTPCTIAAYDDHIVPHQYTETLATALQADYIRLQRGGHFLDREGWIEFPLVLQHIQARFKNE</sequence>
<keyword evidence="2" id="KW-1185">Reference proteome</keyword>
<evidence type="ECO:0000313" key="1">
    <source>
        <dbReference type="EMBL" id="MFD1805847.1"/>
    </source>
</evidence>
<dbReference type="GO" id="GO:0016787">
    <property type="term" value="F:hydrolase activity"/>
    <property type="evidence" value="ECO:0007669"/>
    <property type="project" value="UniProtKB-KW"/>
</dbReference>
<protein>
    <submittedName>
        <fullName evidence="1">RBBP9/YdeN family alpha/beta hydrolase</fullName>
    </submittedName>
</protein>
<dbReference type="Gene3D" id="3.40.50.1820">
    <property type="entry name" value="alpha/beta hydrolase"/>
    <property type="match status" value="1"/>
</dbReference>
<dbReference type="Proteomes" id="UP001597420">
    <property type="component" value="Unassembled WGS sequence"/>
</dbReference>
<dbReference type="Pfam" id="PF06821">
    <property type="entry name" value="Ser_hydrolase"/>
    <property type="match status" value="1"/>
</dbReference>
<accession>A0ABW4NW61</accession>